<sequence>PSIRHTQGTLPRQTHLPLLNPSPPIPYFPLRLCTELCSIRPGLRNPSVPFLSFTVSHQPPQRHRGGSDRLVLRSLPSLCEAPPTNQQYTFHKLV</sequence>
<gene>
    <name evidence="1" type="ORF">WMSIL1_LOCUS95</name>
</gene>
<proteinExistence type="predicted"/>
<reference evidence="1 2" key="1">
    <citation type="submission" date="2019-07" db="EMBL/GenBank/DDBJ databases">
        <authorList>
            <person name="Jastrzebski P J."/>
            <person name="Paukszto L."/>
            <person name="Jastrzebski P J."/>
        </authorList>
    </citation>
    <scope>NUCLEOTIDE SEQUENCE [LARGE SCALE GENOMIC DNA]</scope>
    <source>
        <strain evidence="1 2">WMS-il1</strain>
    </source>
</reference>
<feature type="non-terminal residue" evidence="1">
    <location>
        <position position="1"/>
    </location>
</feature>
<evidence type="ECO:0000313" key="1">
    <source>
        <dbReference type="EMBL" id="VUZ38656.1"/>
    </source>
</evidence>
<dbReference type="Proteomes" id="UP000321570">
    <property type="component" value="Unassembled WGS sequence"/>
</dbReference>
<dbReference type="AlphaFoldDB" id="A0A564XUT3"/>
<keyword evidence="2" id="KW-1185">Reference proteome</keyword>
<organism evidence="1 2">
    <name type="scientific">Hymenolepis diminuta</name>
    <name type="common">Rat tapeworm</name>
    <dbReference type="NCBI Taxonomy" id="6216"/>
    <lineage>
        <taxon>Eukaryota</taxon>
        <taxon>Metazoa</taxon>
        <taxon>Spiralia</taxon>
        <taxon>Lophotrochozoa</taxon>
        <taxon>Platyhelminthes</taxon>
        <taxon>Cestoda</taxon>
        <taxon>Eucestoda</taxon>
        <taxon>Cyclophyllidea</taxon>
        <taxon>Hymenolepididae</taxon>
        <taxon>Hymenolepis</taxon>
    </lineage>
</organism>
<evidence type="ECO:0000313" key="2">
    <source>
        <dbReference type="Proteomes" id="UP000321570"/>
    </source>
</evidence>
<protein>
    <submittedName>
        <fullName evidence="1">Uncharacterized protein</fullName>
    </submittedName>
</protein>
<accession>A0A564XUT3</accession>
<name>A0A564XUT3_HYMDI</name>
<dbReference type="EMBL" id="CABIJS010000004">
    <property type="protein sequence ID" value="VUZ38656.1"/>
    <property type="molecule type" value="Genomic_DNA"/>
</dbReference>